<evidence type="ECO:0000313" key="4">
    <source>
        <dbReference type="Proteomes" id="UP001155586"/>
    </source>
</evidence>
<evidence type="ECO:0000313" key="3">
    <source>
        <dbReference type="EMBL" id="MCW8335789.1"/>
    </source>
</evidence>
<evidence type="ECO:0000259" key="1">
    <source>
        <dbReference type="Pfam" id="PF01408"/>
    </source>
</evidence>
<dbReference type="PANTHER" id="PTHR43708">
    <property type="entry name" value="CONSERVED EXPRESSED OXIDOREDUCTASE (EUROFUNG)"/>
    <property type="match status" value="1"/>
</dbReference>
<accession>A0A9X3CI47</accession>
<dbReference type="SUPFAM" id="SSF51735">
    <property type="entry name" value="NAD(P)-binding Rossmann-fold domains"/>
    <property type="match status" value="1"/>
</dbReference>
<protein>
    <submittedName>
        <fullName evidence="3">Gfo/Idh/MocA family oxidoreductase</fullName>
    </submittedName>
</protein>
<keyword evidence="4" id="KW-1185">Reference proteome</keyword>
<dbReference type="Pfam" id="PF01408">
    <property type="entry name" value="GFO_IDH_MocA"/>
    <property type="match status" value="1"/>
</dbReference>
<dbReference type="PANTHER" id="PTHR43708:SF3">
    <property type="entry name" value="OXIDOREDUCTASE"/>
    <property type="match status" value="1"/>
</dbReference>
<evidence type="ECO:0000259" key="2">
    <source>
        <dbReference type="Pfam" id="PF22725"/>
    </source>
</evidence>
<comment type="caution">
    <text evidence="3">The sequence shown here is derived from an EMBL/GenBank/DDBJ whole genome shotgun (WGS) entry which is preliminary data.</text>
</comment>
<organism evidence="3 4">
    <name type="scientific">Vibrio paucivorans</name>
    <dbReference type="NCBI Taxonomy" id="2829489"/>
    <lineage>
        <taxon>Bacteria</taxon>
        <taxon>Pseudomonadati</taxon>
        <taxon>Pseudomonadota</taxon>
        <taxon>Gammaproteobacteria</taxon>
        <taxon>Vibrionales</taxon>
        <taxon>Vibrionaceae</taxon>
        <taxon>Vibrio</taxon>
    </lineage>
</organism>
<dbReference type="GO" id="GO:0000166">
    <property type="term" value="F:nucleotide binding"/>
    <property type="evidence" value="ECO:0007669"/>
    <property type="project" value="InterPro"/>
</dbReference>
<dbReference type="Pfam" id="PF22725">
    <property type="entry name" value="GFO_IDH_MocA_C3"/>
    <property type="match status" value="1"/>
</dbReference>
<sequence>MTEKLLPSDLTFSGPFPRLSRRLRLGIVGGGRISVTQSTAARLSDYWEIKAGALSSDPVKAKAKGQQWYLDDDRCYSSFEEMANKESERDDGIDAVMITTPNHLHFDAAKVFLEAGIDVLCDKPLTNEIDQAVELIRLTQQTGMVFGVSFVNTAFPMIRQAKAMVERGDIGKINQVHVEFMQDWMMNEDISQAEHVKWRLDPKKSGSTSCTGDIGTHAQNLATFVTGLPMTDILAQMHVCGAPKALEDTVIMMTKYDNAIPGTLMATRLASGNRGGLRLRVYGDKGGIEWDMEYPERLKYSKFGEADRVLTRGQGGELFPQVERSTRLARGFSEGVLEAWANLYTEFALAVAARKDGLETPHDWLQFPRVESGAAGVRFSDATVESHQQGGQWVNCELKL</sequence>
<dbReference type="InterPro" id="IPR051317">
    <property type="entry name" value="Gfo/Idh/MocA_oxidoreduct"/>
</dbReference>
<dbReference type="SUPFAM" id="SSF55347">
    <property type="entry name" value="Glyceraldehyde-3-phosphate dehydrogenase-like, C-terminal domain"/>
    <property type="match status" value="1"/>
</dbReference>
<dbReference type="Gene3D" id="3.40.50.720">
    <property type="entry name" value="NAD(P)-binding Rossmann-like Domain"/>
    <property type="match status" value="1"/>
</dbReference>
<dbReference type="InterPro" id="IPR036291">
    <property type="entry name" value="NAD(P)-bd_dom_sf"/>
</dbReference>
<dbReference type="InterPro" id="IPR055170">
    <property type="entry name" value="GFO_IDH_MocA-like_dom"/>
</dbReference>
<feature type="domain" description="GFO/IDH/MocA-like oxidoreductase" evidence="2">
    <location>
        <begin position="158"/>
        <end position="289"/>
    </location>
</feature>
<dbReference type="EMBL" id="JAKRRX010000142">
    <property type="protein sequence ID" value="MCW8335789.1"/>
    <property type="molecule type" value="Genomic_DNA"/>
</dbReference>
<name>A0A9X3CI47_9VIBR</name>
<reference evidence="3" key="1">
    <citation type="submission" date="2022-02" db="EMBL/GenBank/DDBJ databases">
        <title>Vibrio sp. nov., a new bacterium isolated from Bohai sea, China.</title>
        <authorList>
            <person name="Yuan Y."/>
        </authorList>
    </citation>
    <scope>NUCLEOTIDE SEQUENCE</scope>
    <source>
        <strain evidence="3">DBSS07</strain>
    </source>
</reference>
<dbReference type="InterPro" id="IPR000683">
    <property type="entry name" value="Gfo/Idh/MocA-like_OxRdtase_N"/>
</dbReference>
<gene>
    <name evidence="3" type="ORF">MD483_18420</name>
</gene>
<feature type="domain" description="Gfo/Idh/MocA-like oxidoreductase N-terminal" evidence="1">
    <location>
        <begin position="24"/>
        <end position="149"/>
    </location>
</feature>
<dbReference type="AlphaFoldDB" id="A0A9X3CI47"/>
<dbReference type="Proteomes" id="UP001155586">
    <property type="component" value="Unassembled WGS sequence"/>
</dbReference>
<dbReference type="Gene3D" id="3.30.360.10">
    <property type="entry name" value="Dihydrodipicolinate Reductase, domain 2"/>
    <property type="match status" value="1"/>
</dbReference>
<proteinExistence type="predicted"/>
<dbReference type="RefSeq" id="WP_265688872.1">
    <property type="nucleotide sequence ID" value="NZ_JAKRRX010000142.1"/>
</dbReference>